<name>D3RXY7_FERPA</name>
<evidence type="ECO:0000313" key="2">
    <source>
        <dbReference type="Proteomes" id="UP000002613"/>
    </source>
</evidence>
<dbReference type="STRING" id="589924.Ferp_1192"/>
<proteinExistence type="predicted"/>
<gene>
    <name evidence="1" type="ordered locus">Ferp_1192</name>
</gene>
<dbReference type="AlphaFoldDB" id="D3RXY7"/>
<dbReference type="KEGG" id="fpl:Ferp_1192"/>
<organism evidence="1 2">
    <name type="scientific">Ferroglobus placidus (strain DSM 10642 / AEDII12DO)</name>
    <dbReference type="NCBI Taxonomy" id="589924"/>
    <lineage>
        <taxon>Archaea</taxon>
        <taxon>Methanobacteriati</taxon>
        <taxon>Methanobacteriota</taxon>
        <taxon>Archaeoglobi</taxon>
        <taxon>Archaeoglobales</taxon>
        <taxon>Archaeoglobaceae</taxon>
        <taxon>Ferroglobus</taxon>
    </lineage>
</organism>
<evidence type="ECO:0000313" key="1">
    <source>
        <dbReference type="EMBL" id="ADC65350.1"/>
    </source>
</evidence>
<dbReference type="eggNOG" id="arCOG09808">
    <property type="taxonomic scope" value="Archaea"/>
</dbReference>
<dbReference type="Proteomes" id="UP000002613">
    <property type="component" value="Chromosome"/>
</dbReference>
<protein>
    <submittedName>
        <fullName evidence="1">Uncharacterized protein</fullName>
    </submittedName>
</protein>
<accession>D3RXY7</accession>
<keyword evidence="2" id="KW-1185">Reference proteome</keyword>
<dbReference type="HOGENOM" id="CLU_1292022_0_0_2"/>
<reference evidence="1 2" key="2">
    <citation type="journal article" date="2011" name="Stand. Genomic Sci.">
        <title>Complete genome sequence of Ferroglobus placidus AEDII12DO.</title>
        <authorList>
            <person name="Anderson I."/>
            <person name="Risso C."/>
            <person name="Holmes D."/>
            <person name="Lucas S."/>
            <person name="Copeland A."/>
            <person name="Lapidus A."/>
            <person name="Cheng J.F."/>
            <person name="Bruce D."/>
            <person name="Goodwin L."/>
            <person name="Pitluck S."/>
            <person name="Saunders E."/>
            <person name="Brettin T."/>
            <person name="Detter J.C."/>
            <person name="Han C."/>
            <person name="Tapia R."/>
            <person name="Larimer F."/>
            <person name="Land M."/>
            <person name="Hauser L."/>
            <person name="Woyke T."/>
            <person name="Lovley D."/>
            <person name="Kyrpides N."/>
            <person name="Ivanova N."/>
        </authorList>
    </citation>
    <scope>NUCLEOTIDE SEQUENCE [LARGE SCALE GENOMIC DNA]</scope>
    <source>
        <strain evidence="2">DSM 10642 / AEDII12DO</strain>
    </source>
</reference>
<sequence length="224" mass="26273">MHENLDEETKIKFRELRLSWVFGYILETFDLRDLIESFSRRGYTTPTREEVPLVPIRARLGGAGIIARKGEFDVYVDTSRQIIGVRCSADFSKLRPFYQEVRDILIEDFELDFTRDVRYCELSSEIRVKGKKVIDKIRNIPIKQIPELESIVGKYALVGFRIGSKEGYPTMSNWFEIEIHPVWTKPRNYYEVWVVYRNESEEKVLFFAENLESVVSSAIKIVEG</sequence>
<dbReference type="PaxDb" id="589924-Ferp_1192"/>
<dbReference type="EMBL" id="CP001899">
    <property type="protein sequence ID" value="ADC65350.1"/>
    <property type="molecule type" value="Genomic_DNA"/>
</dbReference>
<reference evidence="2" key="1">
    <citation type="submission" date="2010-02" db="EMBL/GenBank/DDBJ databases">
        <title>Complete sequence of Ferroglobus placidus DSM 10642.</title>
        <authorList>
            <consortium name="US DOE Joint Genome Institute"/>
            <person name="Lucas S."/>
            <person name="Copeland A."/>
            <person name="Lapidus A."/>
            <person name="Cheng J.-F."/>
            <person name="Bruce D."/>
            <person name="Goodwin L."/>
            <person name="Pitluck S."/>
            <person name="Saunders E."/>
            <person name="Brettin T."/>
            <person name="Detter J.C."/>
            <person name="Han C."/>
            <person name="Tapia R."/>
            <person name="Larimer F."/>
            <person name="Land M."/>
            <person name="Hauser L."/>
            <person name="Kyrpides N."/>
            <person name="Ivanova N."/>
            <person name="Holmes D."/>
            <person name="Lovley D."/>
            <person name="Kyrpides N."/>
            <person name="Anderson I.J."/>
            <person name="Woyke T."/>
        </authorList>
    </citation>
    <scope>NUCLEOTIDE SEQUENCE [LARGE SCALE GENOMIC DNA]</scope>
    <source>
        <strain evidence="2">DSM 10642 / AEDII12DO</strain>
    </source>
</reference>